<organism evidence="2 3">
    <name type="scientific">Protopolystoma xenopodis</name>
    <dbReference type="NCBI Taxonomy" id="117903"/>
    <lineage>
        <taxon>Eukaryota</taxon>
        <taxon>Metazoa</taxon>
        <taxon>Spiralia</taxon>
        <taxon>Lophotrochozoa</taxon>
        <taxon>Platyhelminthes</taxon>
        <taxon>Monogenea</taxon>
        <taxon>Polyopisthocotylea</taxon>
        <taxon>Polystomatidea</taxon>
        <taxon>Polystomatidae</taxon>
        <taxon>Protopolystoma</taxon>
    </lineage>
</organism>
<protein>
    <submittedName>
        <fullName evidence="2">Uncharacterized protein</fullName>
    </submittedName>
</protein>
<reference evidence="2" key="1">
    <citation type="submission" date="2018-11" db="EMBL/GenBank/DDBJ databases">
        <authorList>
            <consortium name="Pathogen Informatics"/>
        </authorList>
    </citation>
    <scope>NUCLEOTIDE SEQUENCE</scope>
</reference>
<keyword evidence="3" id="KW-1185">Reference proteome</keyword>
<dbReference type="Proteomes" id="UP000784294">
    <property type="component" value="Unassembled WGS sequence"/>
</dbReference>
<gene>
    <name evidence="2" type="ORF">PXEA_LOCUS10618</name>
</gene>
<dbReference type="AlphaFoldDB" id="A0A3S5FD80"/>
<comment type="caution">
    <text evidence="2">The sequence shown here is derived from an EMBL/GenBank/DDBJ whole genome shotgun (WGS) entry which is preliminary data.</text>
</comment>
<keyword evidence="1" id="KW-0812">Transmembrane</keyword>
<feature type="transmembrane region" description="Helical" evidence="1">
    <location>
        <begin position="12"/>
        <end position="33"/>
    </location>
</feature>
<evidence type="ECO:0000256" key="1">
    <source>
        <dbReference type="SAM" id="Phobius"/>
    </source>
</evidence>
<evidence type="ECO:0000313" key="3">
    <source>
        <dbReference type="Proteomes" id="UP000784294"/>
    </source>
</evidence>
<accession>A0A3S5FD80</accession>
<keyword evidence="1" id="KW-1133">Transmembrane helix</keyword>
<evidence type="ECO:0000313" key="2">
    <source>
        <dbReference type="EMBL" id="VEL17178.1"/>
    </source>
</evidence>
<dbReference type="EMBL" id="CAAALY010031430">
    <property type="protein sequence ID" value="VEL17178.1"/>
    <property type="molecule type" value="Genomic_DNA"/>
</dbReference>
<sequence>MGSIKPKTANQPPVSPALLLAVSLAIWTVFPLFNFSRSPSPPCPTLPGQAWHMPCLSRPWSEIGAGPTMLPRRQNANRQPAISQPSKLFTVLSGWRPFCC</sequence>
<proteinExistence type="predicted"/>
<keyword evidence="1" id="KW-0472">Membrane</keyword>
<name>A0A3S5FD80_9PLAT</name>